<evidence type="ECO:0000259" key="1">
    <source>
        <dbReference type="PROSITE" id="PS51186"/>
    </source>
</evidence>
<dbReference type="KEGG" id="apal:BN85408490"/>
<proteinExistence type="predicted"/>
<dbReference type="InterPro" id="IPR000182">
    <property type="entry name" value="GNAT_dom"/>
</dbReference>
<name>U4KRT7_ALTPJ</name>
<protein>
    <submittedName>
        <fullName evidence="2">Predicted acetyltransferase</fullName>
    </submittedName>
</protein>
<feature type="domain" description="N-acetyltransferase" evidence="1">
    <location>
        <begin position="1"/>
        <end position="86"/>
    </location>
</feature>
<keyword evidence="2" id="KW-0808">Transferase</keyword>
<dbReference type="CDD" id="cd04301">
    <property type="entry name" value="NAT_SF"/>
    <property type="match status" value="1"/>
</dbReference>
<dbReference type="RefSeq" id="WP_026659608.1">
    <property type="nucleotide sequence ID" value="NC_022538.1"/>
</dbReference>
<sequence>MTIVAVINDEIVGFGDISHSRYLNHLFVSYEHQRRSIDILICNHLESSVKSQSITTDVSITAILFLKRETLLWLKNTKLLGMGFLL</sequence>
<dbReference type="GO" id="GO:0016747">
    <property type="term" value="F:acyltransferase activity, transferring groups other than amino-acyl groups"/>
    <property type="evidence" value="ECO:0007669"/>
    <property type="project" value="InterPro"/>
</dbReference>
<dbReference type="InterPro" id="IPR016181">
    <property type="entry name" value="Acyl_CoA_acyltransferase"/>
</dbReference>
<evidence type="ECO:0000313" key="3">
    <source>
        <dbReference type="Proteomes" id="UP000032740"/>
    </source>
</evidence>
<dbReference type="AlphaFoldDB" id="U4KRT7"/>
<organism evidence="2 3">
    <name type="scientific">Alteracholeplasma palmae (strain ATCC 49389 / J233)</name>
    <name type="common">Acholeplasma palmae</name>
    <dbReference type="NCBI Taxonomy" id="1318466"/>
    <lineage>
        <taxon>Bacteria</taxon>
        <taxon>Bacillati</taxon>
        <taxon>Mycoplasmatota</taxon>
        <taxon>Mollicutes</taxon>
        <taxon>Acholeplasmatales</taxon>
        <taxon>Acholeplasmataceae</taxon>
        <taxon>Acholeplasma</taxon>
    </lineage>
</organism>
<dbReference type="HOGENOM" id="CLU_2490668_0_0_14"/>
<dbReference type="EMBL" id="FO681347">
    <property type="protein sequence ID" value="CCV64426.1"/>
    <property type="molecule type" value="Genomic_DNA"/>
</dbReference>
<evidence type="ECO:0000313" key="2">
    <source>
        <dbReference type="EMBL" id="CCV64426.1"/>
    </source>
</evidence>
<reference evidence="2 3" key="1">
    <citation type="journal article" date="2013" name="J. Mol. Microbiol. Biotechnol.">
        <title>Analysis of the Complete Genomes of Acholeplasma brassicae , A. palmae and A. laidlawii and Their Comparison to the Obligate Parasites from ' Candidatus Phytoplasma'.</title>
        <authorList>
            <person name="Kube M."/>
            <person name="Siewert C."/>
            <person name="Migdoll A.M."/>
            <person name="Duduk B."/>
            <person name="Holz S."/>
            <person name="Rabus R."/>
            <person name="Seemuller E."/>
            <person name="Mitrovic J."/>
            <person name="Muller I."/>
            <person name="Buttner C."/>
            <person name="Reinhardt R."/>
        </authorList>
    </citation>
    <scope>NUCLEOTIDE SEQUENCE [LARGE SCALE GENOMIC DNA]</scope>
    <source>
        <strain evidence="2 3">J233</strain>
    </source>
</reference>
<dbReference type="Proteomes" id="UP000032740">
    <property type="component" value="Chromosome"/>
</dbReference>
<accession>U4KRT7</accession>
<dbReference type="PROSITE" id="PS51186">
    <property type="entry name" value="GNAT"/>
    <property type="match status" value="1"/>
</dbReference>
<dbReference type="SUPFAM" id="SSF55729">
    <property type="entry name" value="Acyl-CoA N-acyltransferases (Nat)"/>
    <property type="match status" value="1"/>
</dbReference>
<gene>
    <name evidence="2" type="ORF">BN85408490</name>
</gene>
<dbReference type="Pfam" id="PF13673">
    <property type="entry name" value="Acetyltransf_10"/>
    <property type="match status" value="1"/>
</dbReference>
<dbReference type="Gene3D" id="3.40.630.30">
    <property type="match status" value="1"/>
</dbReference>
<dbReference type="STRING" id="1318466.BN85408490"/>
<keyword evidence="3" id="KW-1185">Reference proteome</keyword>